<dbReference type="InterPro" id="IPR016181">
    <property type="entry name" value="Acyl_CoA_acyltransferase"/>
</dbReference>
<dbReference type="PANTHER" id="PTHR43138">
    <property type="entry name" value="ACETYLTRANSFERASE, GNAT FAMILY"/>
    <property type="match status" value="1"/>
</dbReference>
<dbReference type="PROSITE" id="PS51186">
    <property type="entry name" value="GNAT"/>
    <property type="match status" value="1"/>
</dbReference>
<organism evidence="2 3">
    <name type="scientific">Limimaricola cinnabarinus</name>
    <dbReference type="NCBI Taxonomy" id="1125964"/>
    <lineage>
        <taxon>Bacteria</taxon>
        <taxon>Pseudomonadati</taxon>
        <taxon>Pseudomonadota</taxon>
        <taxon>Alphaproteobacteria</taxon>
        <taxon>Rhodobacterales</taxon>
        <taxon>Paracoccaceae</taxon>
        <taxon>Limimaricola</taxon>
    </lineage>
</organism>
<dbReference type="PANTHER" id="PTHR43138:SF1">
    <property type="entry name" value="N-ACETYLTRANSFERASE ACA1"/>
    <property type="match status" value="1"/>
</dbReference>
<evidence type="ECO:0000313" key="2">
    <source>
        <dbReference type="EMBL" id="PHP29567.1"/>
    </source>
</evidence>
<proteinExistence type="predicted"/>
<keyword evidence="2" id="KW-0808">Transferase</keyword>
<gene>
    <name evidence="2" type="ORF">CJ301_00175</name>
</gene>
<dbReference type="Gene3D" id="3.40.630.30">
    <property type="match status" value="1"/>
</dbReference>
<protein>
    <submittedName>
        <fullName evidence="2">GNAT family N-acetyltransferase</fullName>
    </submittedName>
</protein>
<evidence type="ECO:0000313" key="3">
    <source>
        <dbReference type="Proteomes" id="UP000221860"/>
    </source>
</evidence>
<dbReference type="InterPro" id="IPR052742">
    <property type="entry name" value="Mito_N-acetyltransferase"/>
</dbReference>
<name>A0A2G1MLK1_9RHOB</name>
<dbReference type="AlphaFoldDB" id="A0A2G1MLK1"/>
<comment type="caution">
    <text evidence="2">The sequence shown here is derived from an EMBL/GenBank/DDBJ whole genome shotgun (WGS) entry which is preliminary data.</text>
</comment>
<reference evidence="2 3" key="1">
    <citation type="submission" date="2017-08" db="EMBL/GenBank/DDBJ databases">
        <title>Draft Genome Sequence of Loktanella cinnabarina Strain XM1, Isolated from Coastal Surface Water.</title>
        <authorList>
            <person name="Ma R."/>
            <person name="Wang J."/>
            <person name="Wang Q."/>
            <person name="Ma Z."/>
            <person name="Li J."/>
            <person name="Chen L."/>
        </authorList>
    </citation>
    <scope>NUCLEOTIDE SEQUENCE [LARGE SCALE GENOMIC DNA]</scope>
    <source>
        <strain evidence="2 3">XM1</strain>
    </source>
</reference>
<dbReference type="GO" id="GO:0016747">
    <property type="term" value="F:acyltransferase activity, transferring groups other than amino-acyl groups"/>
    <property type="evidence" value="ECO:0007669"/>
    <property type="project" value="InterPro"/>
</dbReference>
<dbReference type="RefSeq" id="WP_099273022.1">
    <property type="nucleotide sequence ID" value="NZ_KZ304951.1"/>
</dbReference>
<dbReference type="OrthoDB" id="9788300at2"/>
<dbReference type="CDD" id="cd04301">
    <property type="entry name" value="NAT_SF"/>
    <property type="match status" value="1"/>
</dbReference>
<dbReference type="Pfam" id="PF00583">
    <property type="entry name" value="Acetyltransf_1"/>
    <property type="match status" value="1"/>
</dbReference>
<dbReference type="SUPFAM" id="SSF55729">
    <property type="entry name" value="Acyl-CoA N-acyltransferases (Nat)"/>
    <property type="match status" value="1"/>
</dbReference>
<dbReference type="Proteomes" id="UP000221860">
    <property type="component" value="Unassembled WGS sequence"/>
</dbReference>
<accession>A0A2G1MLK1</accession>
<evidence type="ECO:0000259" key="1">
    <source>
        <dbReference type="PROSITE" id="PS51186"/>
    </source>
</evidence>
<keyword evidence="3" id="KW-1185">Reference proteome</keyword>
<dbReference type="EMBL" id="NQWH01000001">
    <property type="protein sequence ID" value="PHP29567.1"/>
    <property type="molecule type" value="Genomic_DNA"/>
</dbReference>
<dbReference type="InterPro" id="IPR000182">
    <property type="entry name" value="GNAT_dom"/>
</dbReference>
<feature type="domain" description="N-acetyltransferase" evidence="1">
    <location>
        <begin position="1"/>
        <end position="164"/>
    </location>
</feature>
<sequence>MIRAYRPADWPALWEILRPIIRAGETYCLPPEMDEAEAREMWLGPPTTRVSIAEIGGRILGTGHMGPNRPGPGAHVANASYMVAHEAQGRGVGRALVLDSLSWVAREGFAGLQFNAVAETNRGAIKLYRELGFCILGTVPGGFAHPREGRVGLHIMYRAAQETDIATDREISA</sequence>